<organism evidence="1 2">
    <name type="scientific">Paractinoplanes bogorensis</name>
    <dbReference type="NCBI Taxonomy" id="1610840"/>
    <lineage>
        <taxon>Bacteria</taxon>
        <taxon>Bacillati</taxon>
        <taxon>Actinomycetota</taxon>
        <taxon>Actinomycetes</taxon>
        <taxon>Micromonosporales</taxon>
        <taxon>Micromonosporaceae</taxon>
        <taxon>Paractinoplanes</taxon>
    </lineage>
</organism>
<dbReference type="EMBL" id="JAHKKG010000004">
    <property type="protein sequence ID" value="MBU2664376.1"/>
    <property type="molecule type" value="Genomic_DNA"/>
</dbReference>
<protein>
    <submittedName>
        <fullName evidence="1">Uncharacterized protein</fullName>
    </submittedName>
</protein>
<dbReference type="Proteomes" id="UP001519654">
    <property type="component" value="Unassembled WGS sequence"/>
</dbReference>
<sequence>MHASHISVAAAVTLSIAAVCYSQFDPKASEKQARVVADKATCHTVDSAIVAYVGIHGTAPKAISEITGYVKGDITAYRIVNGQAAGPGCS</sequence>
<proteinExistence type="predicted"/>
<keyword evidence="2" id="KW-1185">Reference proteome</keyword>
<name>A0ABS5YLP0_9ACTN</name>
<evidence type="ECO:0000313" key="2">
    <source>
        <dbReference type="Proteomes" id="UP001519654"/>
    </source>
</evidence>
<gene>
    <name evidence="1" type="ORF">KOI35_12805</name>
</gene>
<comment type="caution">
    <text evidence="1">The sequence shown here is derived from an EMBL/GenBank/DDBJ whole genome shotgun (WGS) entry which is preliminary data.</text>
</comment>
<evidence type="ECO:0000313" key="1">
    <source>
        <dbReference type="EMBL" id="MBU2664376.1"/>
    </source>
</evidence>
<reference evidence="1 2" key="1">
    <citation type="submission" date="2021-06" db="EMBL/GenBank/DDBJ databases">
        <title>Actinoplanes lichenicola sp. nov., and Actinoplanes ovalisporus sp. nov., isolated from lichen in Thailand.</title>
        <authorList>
            <person name="Saeng-In P."/>
            <person name="Kanchanasin P."/>
            <person name="Yuki M."/>
            <person name="Kudo T."/>
            <person name="Ohkuma M."/>
            <person name="Phongsopitanun W."/>
            <person name="Tanasupawat S."/>
        </authorList>
    </citation>
    <scope>NUCLEOTIDE SEQUENCE [LARGE SCALE GENOMIC DNA]</scope>
    <source>
        <strain evidence="1 2">NBRC 110975</strain>
    </source>
</reference>
<dbReference type="RefSeq" id="WP_215786944.1">
    <property type="nucleotide sequence ID" value="NZ_JAHKKG010000004.1"/>
</dbReference>
<accession>A0ABS5YLP0</accession>